<dbReference type="OrthoDB" id="2745898at2759"/>
<feature type="region of interest" description="Disordered" evidence="1">
    <location>
        <begin position="1"/>
        <end position="21"/>
    </location>
</feature>
<reference evidence="3 4" key="1">
    <citation type="journal article" date="2020" name="ISME J.">
        <title>Uncovering the hidden diversity of litter-decomposition mechanisms in mushroom-forming fungi.</title>
        <authorList>
            <person name="Floudas D."/>
            <person name="Bentzer J."/>
            <person name="Ahren D."/>
            <person name="Johansson T."/>
            <person name="Persson P."/>
            <person name="Tunlid A."/>
        </authorList>
    </citation>
    <scope>NUCLEOTIDE SEQUENCE [LARGE SCALE GENOMIC DNA]</scope>
    <source>
        <strain evidence="3 4">CBS 291.85</strain>
    </source>
</reference>
<keyword evidence="4" id="KW-1185">Reference proteome</keyword>
<sequence>MKKSSKQPQRRNPTRTTPHQPAIRLPQELILLIIEDRTDSLGDLMNASLVCRDWSRPAQSFIFARIYLRDADQCKKLAQKNPNLLSYVFHLSIIEHPEDGEYGHLGDLVSAKNGRDLSGGSDYLNQSEITDVLVPMLAQGSIRSLAICVSSWTNAVFSILGKFSGIERLRIDGAHALSA</sequence>
<gene>
    <name evidence="3" type="ORF">D9758_011834</name>
</gene>
<accession>A0A8H5CLF7</accession>
<dbReference type="AlphaFoldDB" id="A0A8H5CLF7"/>
<proteinExistence type="predicted"/>
<evidence type="ECO:0000259" key="2">
    <source>
        <dbReference type="Pfam" id="PF12937"/>
    </source>
</evidence>
<dbReference type="InterPro" id="IPR001810">
    <property type="entry name" value="F-box_dom"/>
</dbReference>
<organism evidence="3 4">
    <name type="scientific">Tetrapyrgos nigripes</name>
    <dbReference type="NCBI Taxonomy" id="182062"/>
    <lineage>
        <taxon>Eukaryota</taxon>
        <taxon>Fungi</taxon>
        <taxon>Dikarya</taxon>
        <taxon>Basidiomycota</taxon>
        <taxon>Agaricomycotina</taxon>
        <taxon>Agaricomycetes</taxon>
        <taxon>Agaricomycetidae</taxon>
        <taxon>Agaricales</taxon>
        <taxon>Marasmiineae</taxon>
        <taxon>Marasmiaceae</taxon>
        <taxon>Tetrapyrgos</taxon>
    </lineage>
</organism>
<feature type="domain" description="F-box" evidence="2">
    <location>
        <begin position="24"/>
        <end position="69"/>
    </location>
</feature>
<name>A0A8H5CLF7_9AGAR</name>
<protein>
    <recommendedName>
        <fullName evidence="2">F-box domain-containing protein</fullName>
    </recommendedName>
</protein>
<dbReference type="Proteomes" id="UP000559256">
    <property type="component" value="Unassembled WGS sequence"/>
</dbReference>
<dbReference type="Pfam" id="PF12937">
    <property type="entry name" value="F-box-like"/>
    <property type="match status" value="1"/>
</dbReference>
<evidence type="ECO:0000313" key="3">
    <source>
        <dbReference type="EMBL" id="KAF5343464.1"/>
    </source>
</evidence>
<evidence type="ECO:0000313" key="4">
    <source>
        <dbReference type="Proteomes" id="UP000559256"/>
    </source>
</evidence>
<feature type="compositionally biased region" description="Basic residues" evidence="1">
    <location>
        <begin position="1"/>
        <end position="13"/>
    </location>
</feature>
<dbReference type="EMBL" id="JAACJM010000140">
    <property type="protein sequence ID" value="KAF5343464.1"/>
    <property type="molecule type" value="Genomic_DNA"/>
</dbReference>
<comment type="caution">
    <text evidence="3">The sequence shown here is derived from an EMBL/GenBank/DDBJ whole genome shotgun (WGS) entry which is preliminary data.</text>
</comment>
<evidence type="ECO:0000256" key="1">
    <source>
        <dbReference type="SAM" id="MobiDB-lite"/>
    </source>
</evidence>